<gene>
    <name evidence="1" type="ORF">SAMN02745857_03863</name>
</gene>
<proteinExistence type="predicted"/>
<organism evidence="1 2">
    <name type="scientific">Andreprevotia lacus DSM 23236</name>
    <dbReference type="NCBI Taxonomy" id="1121001"/>
    <lineage>
        <taxon>Bacteria</taxon>
        <taxon>Pseudomonadati</taxon>
        <taxon>Pseudomonadota</taxon>
        <taxon>Betaproteobacteria</taxon>
        <taxon>Neisseriales</taxon>
        <taxon>Chitinibacteraceae</taxon>
        <taxon>Andreprevotia</taxon>
    </lineage>
</organism>
<dbReference type="EMBL" id="FWXD01000035">
    <property type="protein sequence ID" value="SMC29475.1"/>
    <property type="molecule type" value="Genomic_DNA"/>
</dbReference>
<name>A0A1W1Y033_9NEIS</name>
<protein>
    <submittedName>
        <fullName evidence="1">Uncharacterized protein</fullName>
    </submittedName>
</protein>
<evidence type="ECO:0000313" key="1">
    <source>
        <dbReference type="EMBL" id="SMC29475.1"/>
    </source>
</evidence>
<accession>A0A1W1Y033</accession>
<evidence type="ECO:0000313" key="2">
    <source>
        <dbReference type="Proteomes" id="UP000192761"/>
    </source>
</evidence>
<reference evidence="1 2" key="1">
    <citation type="submission" date="2017-04" db="EMBL/GenBank/DDBJ databases">
        <authorList>
            <person name="Afonso C.L."/>
            <person name="Miller P.J."/>
            <person name="Scott M.A."/>
            <person name="Spackman E."/>
            <person name="Goraichik I."/>
            <person name="Dimitrov K.M."/>
            <person name="Suarez D.L."/>
            <person name="Swayne D.E."/>
        </authorList>
    </citation>
    <scope>NUCLEOTIDE SEQUENCE [LARGE SCALE GENOMIC DNA]</scope>
    <source>
        <strain evidence="1 2">DSM 23236</strain>
    </source>
</reference>
<dbReference type="RefSeq" id="WP_084092797.1">
    <property type="nucleotide sequence ID" value="NZ_FWXD01000035.1"/>
</dbReference>
<keyword evidence="2" id="KW-1185">Reference proteome</keyword>
<dbReference type="STRING" id="1121001.SAMN02745857_03863"/>
<dbReference type="AlphaFoldDB" id="A0A1W1Y033"/>
<sequence length="148" mass="16907">MNDTIPNEADWTGWKADVESRFAYRTYFGRSNSEMRLRYDASPIEVFEELHFMPVKAFHYYVLGFRDSVLARANPDDIDNATAADCFLGLIAVRAREQRSDVTPIWHELRAAVAFVAEHQADYDADEGIFGSFAKKRAQIEALIQGHD</sequence>
<dbReference type="Proteomes" id="UP000192761">
    <property type="component" value="Unassembled WGS sequence"/>
</dbReference>
<dbReference type="OrthoDB" id="7471151at2"/>